<reference evidence="1 2" key="1">
    <citation type="journal article" date="2020" name="Cell">
        <title>Large-Scale Comparative Analyses of Tick Genomes Elucidate Their Genetic Diversity and Vector Capacities.</title>
        <authorList>
            <consortium name="Tick Genome and Microbiome Consortium (TIGMIC)"/>
            <person name="Jia N."/>
            <person name="Wang J."/>
            <person name="Shi W."/>
            <person name="Du L."/>
            <person name="Sun Y."/>
            <person name="Zhan W."/>
            <person name="Jiang J.F."/>
            <person name="Wang Q."/>
            <person name="Zhang B."/>
            <person name="Ji P."/>
            <person name="Bell-Sakyi L."/>
            <person name="Cui X.M."/>
            <person name="Yuan T.T."/>
            <person name="Jiang B.G."/>
            <person name="Yang W.F."/>
            <person name="Lam T.T."/>
            <person name="Chang Q.C."/>
            <person name="Ding S.J."/>
            <person name="Wang X.J."/>
            <person name="Zhu J.G."/>
            <person name="Ruan X.D."/>
            <person name="Zhao L."/>
            <person name="Wei J.T."/>
            <person name="Ye R.Z."/>
            <person name="Que T.C."/>
            <person name="Du C.H."/>
            <person name="Zhou Y.H."/>
            <person name="Cheng J.X."/>
            <person name="Dai P.F."/>
            <person name="Guo W.B."/>
            <person name="Han X.H."/>
            <person name="Huang E.J."/>
            <person name="Li L.F."/>
            <person name="Wei W."/>
            <person name="Gao Y.C."/>
            <person name="Liu J.Z."/>
            <person name="Shao H.Z."/>
            <person name="Wang X."/>
            <person name="Wang C.C."/>
            <person name="Yang T.C."/>
            <person name="Huo Q.B."/>
            <person name="Li W."/>
            <person name="Chen H.Y."/>
            <person name="Chen S.E."/>
            <person name="Zhou L.G."/>
            <person name="Ni X.B."/>
            <person name="Tian J.H."/>
            <person name="Sheng Y."/>
            <person name="Liu T."/>
            <person name="Pan Y.S."/>
            <person name="Xia L.Y."/>
            <person name="Li J."/>
            <person name="Zhao F."/>
            <person name="Cao W.C."/>
        </authorList>
    </citation>
    <scope>NUCLEOTIDE SEQUENCE [LARGE SCALE GENOMIC DNA]</scope>
    <source>
        <strain evidence="1">Iper-2018</strain>
    </source>
</reference>
<accession>A0AC60QYF7</accession>
<dbReference type="EMBL" id="JABSTQ010001699">
    <property type="protein sequence ID" value="KAG0444644.1"/>
    <property type="molecule type" value="Genomic_DNA"/>
</dbReference>
<gene>
    <name evidence="1" type="ORF">HPB47_013554</name>
</gene>
<proteinExistence type="predicted"/>
<comment type="caution">
    <text evidence="1">The sequence shown here is derived from an EMBL/GenBank/DDBJ whole genome shotgun (WGS) entry which is preliminary data.</text>
</comment>
<evidence type="ECO:0000313" key="1">
    <source>
        <dbReference type="EMBL" id="KAG0444644.1"/>
    </source>
</evidence>
<organism evidence="1 2">
    <name type="scientific">Ixodes persulcatus</name>
    <name type="common">Taiga tick</name>
    <dbReference type="NCBI Taxonomy" id="34615"/>
    <lineage>
        <taxon>Eukaryota</taxon>
        <taxon>Metazoa</taxon>
        <taxon>Ecdysozoa</taxon>
        <taxon>Arthropoda</taxon>
        <taxon>Chelicerata</taxon>
        <taxon>Arachnida</taxon>
        <taxon>Acari</taxon>
        <taxon>Parasitiformes</taxon>
        <taxon>Ixodida</taxon>
        <taxon>Ixodoidea</taxon>
        <taxon>Ixodidae</taxon>
        <taxon>Ixodinae</taxon>
        <taxon>Ixodes</taxon>
    </lineage>
</organism>
<dbReference type="Proteomes" id="UP000805193">
    <property type="component" value="Unassembled WGS sequence"/>
</dbReference>
<protein>
    <submittedName>
        <fullName evidence="1">Uncharacterized protein</fullName>
    </submittedName>
</protein>
<sequence length="310" mass="34062">MAAGSDTDGLPIRDPADYNRDQALGATKLVAALIRLVQAPVPGPRPVERIRIHPFNHTFTLSTPDSERARSYCQVFSIMIDKQAFQVTAYLAMPENTTKVMVPGILTDETPEDVIRYCMEDNPELPIIHARRMGKTSTILVTLKGTKAPRENTFRCVVLPCYPYKEKLEACVNCRKVGHRADVGTATKQTLCRKCGRNLQHQDASHACTPSCIVCGGPHDTGSKDCQHRFVPKPKNSQPKAAPQDTKQGGTQGGRTRSSSRGASESRMRDHSVSSPPPPLPPPPPPPLEKRRSRSRTKKTTPESQHSNAS</sequence>
<name>A0AC60QYF7_IXOPE</name>
<evidence type="ECO:0000313" key="2">
    <source>
        <dbReference type="Proteomes" id="UP000805193"/>
    </source>
</evidence>
<keyword evidence="2" id="KW-1185">Reference proteome</keyword>